<feature type="transmembrane region" description="Helical" evidence="7">
    <location>
        <begin position="215"/>
        <end position="236"/>
    </location>
</feature>
<dbReference type="EMBL" id="JAHLUH010000021">
    <property type="protein sequence ID" value="KAG7723903.1"/>
    <property type="molecule type" value="Genomic_DNA"/>
</dbReference>
<dbReference type="InterPro" id="IPR045069">
    <property type="entry name" value="MATE_euk"/>
</dbReference>
<feature type="transmembrane region" description="Helical" evidence="7">
    <location>
        <begin position="335"/>
        <end position="355"/>
    </location>
</feature>
<evidence type="ECO:0000256" key="1">
    <source>
        <dbReference type="ARBA" id="ARBA00004141"/>
    </source>
</evidence>
<comment type="caution">
    <text evidence="8">The sequence shown here is derived from an EMBL/GenBank/DDBJ whole genome shotgun (WGS) entry which is preliminary data.</text>
</comment>
<feature type="transmembrane region" description="Helical" evidence="7">
    <location>
        <begin position="290"/>
        <end position="314"/>
    </location>
</feature>
<reference evidence="8" key="1">
    <citation type="journal article" date="2021" name="G3 (Bethesda)">
        <title>Genomic diversity, chromosomal rearrangements, and interspecies hybridization in the ogataea polymorpha species complex.</title>
        <authorList>
            <person name="Hanson S.J."/>
            <person name="Cinneide E.O."/>
            <person name="Salzberg L.I."/>
            <person name="Wolfe K.H."/>
            <person name="McGowan J."/>
            <person name="Fitzpatrick D.A."/>
            <person name="Matlin K."/>
        </authorList>
    </citation>
    <scope>NUCLEOTIDE SEQUENCE</scope>
    <source>
        <strain evidence="8">83-405-1</strain>
    </source>
</reference>
<protein>
    <recommendedName>
        <fullName evidence="10">MATE efflux family protein</fullName>
    </recommendedName>
</protein>
<dbReference type="PANTHER" id="PTHR11206">
    <property type="entry name" value="MULTIDRUG RESISTANCE PROTEIN"/>
    <property type="match status" value="1"/>
</dbReference>
<name>A0AAN6D0N0_9ASCO</name>
<accession>A0AAN6D0N0</accession>
<evidence type="ECO:0000256" key="4">
    <source>
        <dbReference type="ARBA" id="ARBA00022989"/>
    </source>
</evidence>
<sequence>MEIARKVPDYGATENESPQEQSPTKFDYVFELKLIWKDSMPLIVAFFLQYFLSVSPLLIVSRISAQALGAATLATMYMNIAYLGVIQGAVTAVDSFAPHAFGAGNYAMVGEVVQKNLAVNTILLVPMVALCWFSGTVLSALQPDPELASLAQTYLRIVTLGIPGLLIFEVGKRYLQAQNIFHASTYVLLLVSPLSLVLTYVFVFPFGWGYVGAPAVVVLSYWLMALLLVAYAVFVDGSRCWGGFSYRAMCSGLYDQIYLALFSLVSVEAEYFAFEVMALAAAYFGETALASQSICAAVGSLIFQVPFALSCSISTRVGSFIGAGNLEFARKSTNMCIRATVVLGICVCMLLLITMRPITRVFTDDSVVAAECYKILPVLFFTQCYDMVNVTCQGLLRSQRRQDVGSVFSLCSYYIFGCPLAYILAFRLNLQVRGLWIGLSTAVLLLTLAEVVLLARTNWPNIMELAKQEEHEPRL</sequence>
<dbReference type="AlphaFoldDB" id="A0AAN6D0N0"/>
<feature type="transmembrane region" description="Helical" evidence="7">
    <location>
        <begin position="76"/>
        <end position="97"/>
    </location>
</feature>
<feature type="transmembrane region" description="Helical" evidence="7">
    <location>
        <begin position="42"/>
        <end position="64"/>
    </location>
</feature>
<dbReference type="GO" id="GO:1990961">
    <property type="term" value="P:xenobiotic detoxification by transmembrane export across the plasma membrane"/>
    <property type="evidence" value="ECO:0007669"/>
    <property type="project" value="InterPro"/>
</dbReference>
<evidence type="ECO:0000313" key="8">
    <source>
        <dbReference type="EMBL" id="KAG7723903.1"/>
    </source>
</evidence>
<dbReference type="InterPro" id="IPR002528">
    <property type="entry name" value="MATE_fam"/>
</dbReference>
<dbReference type="CDD" id="cd13132">
    <property type="entry name" value="MATE_eukaryotic"/>
    <property type="match status" value="1"/>
</dbReference>
<evidence type="ECO:0000256" key="5">
    <source>
        <dbReference type="ARBA" id="ARBA00023136"/>
    </source>
</evidence>
<dbReference type="NCBIfam" id="TIGR00797">
    <property type="entry name" value="matE"/>
    <property type="match status" value="1"/>
</dbReference>
<comment type="subcellular location">
    <subcellularLocation>
        <location evidence="1">Membrane</location>
        <topology evidence="1">Multi-pass membrane protein</topology>
    </subcellularLocation>
</comment>
<feature type="transmembrane region" description="Helical" evidence="7">
    <location>
        <begin position="117"/>
        <end position="141"/>
    </location>
</feature>
<organism evidence="8 9">
    <name type="scientific">Ogataea haglerorum</name>
    <dbReference type="NCBI Taxonomy" id="1937702"/>
    <lineage>
        <taxon>Eukaryota</taxon>
        <taxon>Fungi</taxon>
        <taxon>Dikarya</taxon>
        <taxon>Ascomycota</taxon>
        <taxon>Saccharomycotina</taxon>
        <taxon>Pichiomycetes</taxon>
        <taxon>Pichiales</taxon>
        <taxon>Pichiaceae</taxon>
        <taxon>Ogataea</taxon>
    </lineage>
</organism>
<keyword evidence="5 7" id="KW-0472">Membrane</keyword>
<evidence type="ECO:0000256" key="2">
    <source>
        <dbReference type="ARBA" id="ARBA00010199"/>
    </source>
</evidence>
<feature type="transmembrane region" description="Helical" evidence="7">
    <location>
        <begin position="434"/>
        <end position="455"/>
    </location>
</feature>
<evidence type="ECO:0008006" key="10">
    <source>
        <dbReference type="Google" id="ProtNLM"/>
    </source>
</evidence>
<evidence type="ECO:0000256" key="3">
    <source>
        <dbReference type="ARBA" id="ARBA00022692"/>
    </source>
</evidence>
<dbReference type="GO" id="GO:0015297">
    <property type="term" value="F:antiporter activity"/>
    <property type="evidence" value="ECO:0007669"/>
    <property type="project" value="InterPro"/>
</dbReference>
<feature type="region of interest" description="Disordered" evidence="6">
    <location>
        <begin position="1"/>
        <end position="21"/>
    </location>
</feature>
<dbReference type="Proteomes" id="UP000738402">
    <property type="component" value="Unassembled WGS sequence"/>
</dbReference>
<dbReference type="GO" id="GO:0042910">
    <property type="term" value="F:xenobiotic transmembrane transporter activity"/>
    <property type="evidence" value="ECO:0007669"/>
    <property type="project" value="InterPro"/>
</dbReference>
<evidence type="ECO:0000313" key="9">
    <source>
        <dbReference type="Proteomes" id="UP000738402"/>
    </source>
</evidence>
<feature type="transmembrane region" description="Helical" evidence="7">
    <location>
        <begin position="257"/>
        <end position="284"/>
    </location>
</feature>
<dbReference type="Pfam" id="PF01554">
    <property type="entry name" value="MatE"/>
    <property type="match status" value="2"/>
</dbReference>
<evidence type="ECO:0000256" key="6">
    <source>
        <dbReference type="SAM" id="MobiDB-lite"/>
    </source>
</evidence>
<evidence type="ECO:0000256" key="7">
    <source>
        <dbReference type="SAM" id="Phobius"/>
    </source>
</evidence>
<dbReference type="GO" id="GO:0016020">
    <property type="term" value="C:membrane"/>
    <property type="evidence" value="ECO:0007669"/>
    <property type="project" value="UniProtKB-SubCell"/>
</dbReference>
<comment type="similarity">
    <text evidence="2">Belongs to the multi antimicrobial extrusion (MATE) (TC 2.A.66.1) family.</text>
</comment>
<keyword evidence="3 7" id="KW-0812">Transmembrane</keyword>
<keyword evidence="4 7" id="KW-1133">Transmembrane helix</keyword>
<gene>
    <name evidence="8" type="ORF">KL933_005225</name>
</gene>
<feature type="transmembrane region" description="Helical" evidence="7">
    <location>
        <begin position="408"/>
        <end position="428"/>
    </location>
</feature>
<feature type="transmembrane region" description="Helical" evidence="7">
    <location>
        <begin position="153"/>
        <end position="171"/>
    </location>
</feature>
<feature type="transmembrane region" description="Helical" evidence="7">
    <location>
        <begin position="183"/>
        <end position="203"/>
    </location>
</feature>
<proteinExistence type="inferred from homology"/>